<dbReference type="SMART" id="SM00184">
    <property type="entry name" value="RING"/>
    <property type="match status" value="1"/>
</dbReference>
<evidence type="ECO:0000256" key="1">
    <source>
        <dbReference type="ARBA" id="ARBA00022723"/>
    </source>
</evidence>
<dbReference type="Proteomes" id="UP001295684">
    <property type="component" value="Unassembled WGS sequence"/>
</dbReference>
<dbReference type="EMBL" id="CAMPGE010002249">
    <property type="protein sequence ID" value="CAI2361050.1"/>
    <property type="molecule type" value="Genomic_DNA"/>
</dbReference>
<evidence type="ECO:0000256" key="2">
    <source>
        <dbReference type="ARBA" id="ARBA00022771"/>
    </source>
</evidence>
<sequence>MHNSFNTTQSASLANLGKSSFINRNSRTALGRNRISGTVNQSAQSLSNTTLPPVNKNLLQNNNHYFSGNQFLNNQTNMMISYINNNEAISNLTHETAPNETRQSPFQNKLIKKNIEKQKKHIWFGKKYKGGLDGGVLKQKDPYEQPEKPILQKPKLLDFEKYSNISEEGDDEMSPTPGKNAESQKSFEKSSLKEETKEENSSESSDHESVQKLSYKENHTTEFSEGQCNFCLDKKSPLEPISNLCIHKFCHRCIQHIRLTSKNSRMMGGLIRNPEILSVKIKCPYCGILSDSLLPESEFLTKEAVENPDDIDFDTWPKVQDVLTSSNPSVKCEYCPEVGTNNFAQFRCLTCHILICSSCRNHHRVITEKNLKHDMVPFNNPRMSEEKKSCVEHRELRKLFCSNCQEALCLLCAKDPYKHYQHNIVPFKEFVSESSDKQGELRLCALTALSSIKNNLKALQANQDYIQKQREFWEKKLSTMFDNISKIINKKFDEVEKQIDTLFSRVKKFNNVSYLSYGSLKGRLEYYLDLTERTFELDIERANRMIVPTLNDCNDFIQLDQEMFNFSQSKFMNEPLLKIEEIMKDFEFIPSKNKKLKNLKRFLGLIKPRKQVRLGSEDKKSQYAAKYA</sequence>
<keyword evidence="3" id="KW-0862">Zinc</keyword>
<dbReference type="Gene3D" id="3.30.160.60">
    <property type="entry name" value="Classic Zinc Finger"/>
    <property type="match status" value="1"/>
</dbReference>
<accession>A0AAD1X881</accession>
<dbReference type="PROSITE" id="PS50089">
    <property type="entry name" value="ZF_RING_2"/>
    <property type="match status" value="1"/>
</dbReference>
<dbReference type="PROSITE" id="PS50119">
    <property type="entry name" value="ZF_BBOX"/>
    <property type="match status" value="2"/>
</dbReference>
<dbReference type="GO" id="GO:0008270">
    <property type="term" value="F:zinc ion binding"/>
    <property type="evidence" value="ECO:0007669"/>
    <property type="project" value="UniProtKB-KW"/>
</dbReference>
<dbReference type="InterPro" id="IPR017907">
    <property type="entry name" value="Znf_RING_CS"/>
</dbReference>
<keyword evidence="1" id="KW-0479">Metal-binding</keyword>
<proteinExistence type="predicted"/>
<evidence type="ECO:0000259" key="6">
    <source>
        <dbReference type="PROSITE" id="PS50089"/>
    </source>
</evidence>
<organism evidence="8 9">
    <name type="scientific">Euplotes crassus</name>
    <dbReference type="NCBI Taxonomy" id="5936"/>
    <lineage>
        <taxon>Eukaryota</taxon>
        <taxon>Sar</taxon>
        <taxon>Alveolata</taxon>
        <taxon>Ciliophora</taxon>
        <taxon>Intramacronucleata</taxon>
        <taxon>Spirotrichea</taxon>
        <taxon>Hypotrichia</taxon>
        <taxon>Euplotida</taxon>
        <taxon>Euplotidae</taxon>
        <taxon>Moneuplotes</taxon>
    </lineage>
</organism>
<evidence type="ECO:0000256" key="3">
    <source>
        <dbReference type="ARBA" id="ARBA00022833"/>
    </source>
</evidence>
<gene>
    <name evidence="8" type="ORF">ECRASSUSDP1_LOCUS2359</name>
</gene>
<dbReference type="AlphaFoldDB" id="A0AAD1X881"/>
<dbReference type="PANTHER" id="PTHR25462">
    <property type="entry name" value="BONUS, ISOFORM C-RELATED"/>
    <property type="match status" value="1"/>
</dbReference>
<name>A0AAD1X881_EUPCR</name>
<keyword evidence="2 4" id="KW-0863">Zinc-finger</keyword>
<evidence type="ECO:0000256" key="4">
    <source>
        <dbReference type="PROSITE-ProRule" id="PRU00024"/>
    </source>
</evidence>
<dbReference type="InterPro" id="IPR000315">
    <property type="entry name" value="Znf_B-box"/>
</dbReference>
<keyword evidence="9" id="KW-1185">Reference proteome</keyword>
<dbReference type="PROSITE" id="PS00518">
    <property type="entry name" value="ZF_RING_1"/>
    <property type="match status" value="1"/>
</dbReference>
<feature type="domain" description="RING-type" evidence="6">
    <location>
        <begin position="228"/>
        <end position="286"/>
    </location>
</feature>
<feature type="region of interest" description="Disordered" evidence="5">
    <location>
        <begin position="166"/>
        <end position="213"/>
    </location>
</feature>
<dbReference type="SUPFAM" id="SSF57845">
    <property type="entry name" value="B-box zinc-binding domain"/>
    <property type="match status" value="1"/>
</dbReference>
<dbReference type="PANTHER" id="PTHR25462:SF296">
    <property type="entry name" value="MEIOTIC P26, ISOFORM F"/>
    <property type="match status" value="1"/>
</dbReference>
<feature type="compositionally biased region" description="Polar residues" evidence="5">
    <location>
        <begin position="35"/>
        <end position="51"/>
    </location>
</feature>
<evidence type="ECO:0000313" key="8">
    <source>
        <dbReference type="EMBL" id="CAI2361050.1"/>
    </source>
</evidence>
<evidence type="ECO:0000256" key="5">
    <source>
        <dbReference type="SAM" id="MobiDB-lite"/>
    </source>
</evidence>
<protein>
    <submittedName>
        <fullName evidence="8">Uncharacterized protein</fullName>
    </submittedName>
</protein>
<dbReference type="InterPro" id="IPR047153">
    <property type="entry name" value="TRIM45/56/19-like"/>
</dbReference>
<evidence type="ECO:0000313" key="9">
    <source>
        <dbReference type="Proteomes" id="UP001295684"/>
    </source>
</evidence>
<dbReference type="InterPro" id="IPR001841">
    <property type="entry name" value="Znf_RING"/>
</dbReference>
<dbReference type="SUPFAM" id="SSF57850">
    <property type="entry name" value="RING/U-box"/>
    <property type="match status" value="1"/>
</dbReference>
<dbReference type="InterPro" id="IPR013083">
    <property type="entry name" value="Znf_RING/FYVE/PHD"/>
</dbReference>
<comment type="caution">
    <text evidence="8">The sequence shown here is derived from an EMBL/GenBank/DDBJ whole genome shotgun (WGS) entry which is preliminary data.</text>
</comment>
<feature type="region of interest" description="Disordered" evidence="5">
    <location>
        <begin position="32"/>
        <end position="51"/>
    </location>
</feature>
<feature type="domain" description="B box-type" evidence="7">
    <location>
        <begin position="327"/>
        <end position="378"/>
    </location>
</feature>
<dbReference type="Pfam" id="PF00643">
    <property type="entry name" value="zf-B_box"/>
    <property type="match status" value="1"/>
</dbReference>
<dbReference type="Gene3D" id="3.30.40.10">
    <property type="entry name" value="Zinc/RING finger domain, C3HC4 (zinc finger)"/>
    <property type="match status" value="1"/>
</dbReference>
<feature type="domain" description="B box-type" evidence="7">
    <location>
        <begin position="385"/>
        <end position="427"/>
    </location>
</feature>
<feature type="compositionally biased region" description="Basic and acidic residues" evidence="5">
    <location>
        <begin position="185"/>
        <end position="213"/>
    </location>
</feature>
<reference evidence="8" key="1">
    <citation type="submission" date="2023-07" db="EMBL/GenBank/DDBJ databases">
        <authorList>
            <consortium name="AG Swart"/>
            <person name="Singh M."/>
            <person name="Singh A."/>
            <person name="Seah K."/>
            <person name="Emmerich C."/>
        </authorList>
    </citation>
    <scope>NUCLEOTIDE SEQUENCE</scope>
    <source>
        <strain evidence="8">DP1</strain>
    </source>
</reference>
<evidence type="ECO:0000259" key="7">
    <source>
        <dbReference type="PROSITE" id="PS50119"/>
    </source>
</evidence>